<accession>A0A511Z7J3</accession>
<feature type="transmembrane region" description="Helical" evidence="1">
    <location>
        <begin position="42"/>
        <end position="66"/>
    </location>
</feature>
<feature type="transmembrane region" description="Helical" evidence="1">
    <location>
        <begin position="211"/>
        <end position="230"/>
    </location>
</feature>
<dbReference type="Proteomes" id="UP000321901">
    <property type="component" value="Unassembled WGS sequence"/>
</dbReference>
<proteinExistence type="predicted"/>
<reference evidence="2 3" key="1">
    <citation type="submission" date="2019-07" db="EMBL/GenBank/DDBJ databases">
        <title>Whole genome shotgun sequence of Sporosarcina luteola NBRC 105378.</title>
        <authorList>
            <person name="Hosoyama A."/>
            <person name="Uohara A."/>
            <person name="Ohji S."/>
            <person name="Ichikawa N."/>
        </authorList>
    </citation>
    <scope>NUCLEOTIDE SEQUENCE [LARGE SCALE GENOMIC DNA]</scope>
    <source>
        <strain evidence="2 3">NBRC 105378</strain>
    </source>
</reference>
<gene>
    <name evidence="2" type="ORF">SLU01_17350</name>
</gene>
<dbReference type="OrthoDB" id="1936187at2"/>
<dbReference type="RefSeq" id="WP_147057335.1">
    <property type="nucleotide sequence ID" value="NZ_BJYL01000022.1"/>
</dbReference>
<keyword evidence="1" id="KW-1133">Transmembrane helix</keyword>
<evidence type="ECO:0000313" key="3">
    <source>
        <dbReference type="Proteomes" id="UP000321901"/>
    </source>
</evidence>
<feature type="transmembrane region" description="Helical" evidence="1">
    <location>
        <begin position="87"/>
        <end position="110"/>
    </location>
</feature>
<comment type="caution">
    <text evidence="2">The sequence shown here is derived from an EMBL/GenBank/DDBJ whole genome shotgun (WGS) entry which is preliminary data.</text>
</comment>
<name>A0A511Z7J3_9BACL</name>
<feature type="transmembrane region" description="Helical" evidence="1">
    <location>
        <begin position="122"/>
        <end position="144"/>
    </location>
</feature>
<sequence>MVGGFIRYQLSSYVRSLTFIPPLTLFIGWIILFYTYSGVPIMSSYAVTCISLYLVMTWVAMNVFALEGESEMNLLFVQLPSKRDYLWGKWVVCFLIALILGFIAMVYPLLLNSFKETPQFVHLSLAIYGHLFFAVFGILVGSFFSNSKVESKKFAWLSVMLVIAISIAQEGIIGKAYIFKWILLPLPPVSQILLHFTDETLEIGKGFWMDTAWVVFYSFICLLVIIRMFYRKGR</sequence>
<feature type="transmembrane region" description="Helical" evidence="1">
    <location>
        <begin position="12"/>
        <end position="36"/>
    </location>
</feature>
<keyword evidence="1" id="KW-0472">Membrane</keyword>
<feature type="transmembrane region" description="Helical" evidence="1">
    <location>
        <begin position="156"/>
        <end position="178"/>
    </location>
</feature>
<organism evidence="2 3">
    <name type="scientific">Sporosarcina luteola</name>
    <dbReference type="NCBI Taxonomy" id="582850"/>
    <lineage>
        <taxon>Bacteria</taxon>
        <taxon>Bacillati</taxon>
        <taxon>Bacillota</taxon>
        <taxon>Bacilli</taxon>
        <taxon>Bacillales</taxon>
        <taxon>Caryophanaceae</taxon>
        <taxon>Sporosarcina</taxon>
    </lineage>
</organism>
<evidence type="ECO:0000256" key="1">
    <source>
        <dbReference type="SAM" id="Phobius"/>
    </source>
</evidence>
<keyword evidence="3" id="KW-1185">Reference proteome</keyword>
<protein>
    <submittedName>
        <fullName evidence="2">Uncharacterized protein</fullName>
    </submittedName>
</protein>
<dbReference type="AlphaFoldDB" id="A0A511Z7J3"/>
<evidence type="ECO:0000313" key="2">
    <source>
        <dbReference type="EMBL" id="GEN83423.1"/>
    </source>
</evidence>
<dbReference type="EMBL" id="BJYL01000022">
    <property type="protein sequence ID" value="GEN83423.1"/>
    <property type="molecule type" value="Genomic_DNA"/>
</dbReference>
<keyword evidence="1" id="KW-0812">Transmembrane</keyword>